<dbReference type="PANTHER" id="PTHR10050">
    <property type="entry name" value="DOLICHYL-PHOSPHATE-MANNOSE--PROTEIN MANNOSYLTRANSFERASE"/>
    <property type="match status" value="1"/>
</dbReference>
<dbReference type="GO" id="GO:0000030">
    <property type="term" value="F:mannosyltransferase activity"/>
    <property type="evidence" value="ECO:0007669"/>
    <property type="project" value="InterPro"/>
</dbReference>
<evidence type="ECO:0000256" key="5">
    <source>
        <dbReference type="ARBA" id="ARBA00022679"/>
    </source>
</evidence>
<gene>
    <name evidence="11" type="primary">PMT2</name>
    <name evidence="11" type="ORF">HERIO_2466</name>
</gene>
<keyword evidence="4" id="KW-0328">Glycosyltransferase</keyword>
<evidence type="ECO:0000256" key="1">
    <source>
        <dbReference type="ARBA" id="ARBA00004127"/>
    </source>
</evidence>
<comment type="caution">
    <text evidence="11">The sequence shown here is derived from an EMBL/GenBank/DDBJ whole genome shotgun (WGS) entry which is preliminary data.</text>
</comment>
<name>A0A1X0Q6T8_9MICR</name>
<keyword evidence="12" id="KW-1185">Reference proteome</keyword>
<evidence type="ECO:0000313" key="11">
    <source>
        <dbReference type="EMBL" id="ORD95478.1"/>
    </source>
</evidence>
<protein>
    <submittedName>
        <fullName evidence="11">PMT2</fullName>
    </submittedName>
</protein>
<evidence type="ECO:0000256" key="2">
    <source>
        <dbReference type="ARBA" id="ARBA00004922"/>
    </source>
</evidence>
<comment type="pathway">
    <text evidence="2">Protein modification; protein glycosylation.</text>
</comment>
<dbReference type="OrthoDB" id="292747at2759"/>
<feature type="transmembrane region" description="Helical" evidence="9">
    <location>
        <begin position="116"/>
        <end position="145"/>
    </location>
</feature>
<dbReference type="EMBL" id="LVKB01000293">
    <property type="protein sequence ID" value="ORD95478.1"/>
    <property type="molecule type" value="Genomic_DNA"/>
</dbReference>
<organism evidence="11 12">
    <name type="scientific">Hepatospora eriocheir</name>
    <dbReference type="NCBI Taxonomy" id="1081669"/>
    <lineage>
        <taxon>Eukaryota</taxon>
        <taxon>Fungi</taxon>
        <taxon>Fungi incertae sedis</taxon>
        <taxon>Microsporidia</taxon>
        <taxon>Hepatosporidae</taxon>
        <taxon>Hepatospora</taxon>
    </lineage>
</organism>
<sequence>MLTALSGYIYGQSSDKFTFDKSNNFPHNFDYVGMRRMHAAIGSLISLFAFLTLRNFKFSRKRSFLGSLIIIFDNGFTTICRLIILDAHLLCFTSFILLAFSYYYKTKGSILSQLLLGVGLGCVVSVKWLGCLTMLYVGIFIIYELYMESITKSVKNVLKFLVQRSMFLIVIPLLIYLFSF</sequence>
<evidence type="ECO:0000256" key="6">
    <source>
        <dbReference type="ARBA" id="ARBA00022692"/>
    </source>
</evidence>
<feature type="transmembrane region" description="Helical" evidence="9">
    <location>
        <begin position="37"/>
        <end position="56"/>
    </location>
</feature>
<keyword evidence="8 9" id="KW-0472">Membrane</keyword>
<keyword evidence="6 9" id="KW-0812">Transmembrane</keyword>
<dbReference type="AlphaFoldDB" id="A0A1X0Q6T8"/>
<dbReference type="VEuPathDB" id="MicrosporidiaDB:HERIO_2466"/>
<dbReference type="GO" id="GO:0006493">
    <property type="term" value="P:protein O-linked glycosylation"/>
    <property type="evidence" value="ECO:0007669"/>
    <property type="project" value="InterPro"/>
</dbReference>
<dbReference type="GO" id="GO:0016020">
    <property type="term" value="C:membrane"/>
    <property type="evidence" value="ECO:0007669"/>
    <property type="project" value="InterPro"/>
</dbReference>
<dbReference type="Proteomes" id="UP000192356">
    <property type="component" value="Unassembled WGS sequence"/>
</dbReference>
<dbReference type="Pfam" id="PF02366">
    <property type="entry name" value="PMT"/>
    <property type="match status" value="1"/>
</dbReference>
<dbReference type="UniPathway" id="UPA00378"/>
<evidence type="ECO:0000256" key="7">
    <source>
        <dbReference type="ARBA" id="ARBA00022989"/>
    </source>
</evidence>
<evidence type="ECO:0000256" key="8">
    <source>
        <dbReference type="ARBA" id="ARBA00023136"/>
    </source>
</evidence>
<feature type="transmembrane region" description="Helical" evidence="9">
    <location>
        <begin position="157"/>
        <end position="178"/>
    </location>
</feature>
<evidence type="ECO:0000313" key="12">
    <source>
        <dbReference type="Proteomes" id="UP000192356"/>
    </source>
</evidence>
<evidence type="ECO:0000256" key="4">
    <source>
        <dbReference type="ARBA" id="ARBA00022676"/>
    </source>
</evidence>
<evidence type="ECO:0000259" key="10">
    <source>
        <dbReference type="Pfam" id="PF02366"/>
    </source>
</evidence>
<proteinExistence type="inferred from homology"/>
<reference evidence="11 12" key="1">
    <citation type="journal article" date="2017" name="Environ. Microbiol.">
        <title>Decay of the glycolytic pathway and adaptation to intranuclear parasitism within Enterocytozoonidae microsporidia.</title>
        <authorList>
            <person name="Wiredu Boakye D."/>
            <person name="Jaroenlak P."/>
            <person name="Prachumwat A."/>
            <person name="Williams T.A."/>
            <person name="Bateman K.S."/>
            <person name="Itsathitphaisarn O."/>
            <person name="Sritunyalucksana K."/>
            <person name="Paszkiewicz K.H."/>
            <person name="Moore K.A."/>
            <person name="Stentiford G.D."/>
            <person name="Williams B.A."/>
        </authorList>
    </citation>
    <scope>NUCLEOTIDE SEQUENCE [LARGE SCALE GENOMIC DNA]</scope>
    <source>
        <strain evidence="11 12">GB1</strain>
    </source>
</reference>
<dbReference type="InterPro" id="IPR003342">
    <property type="entry name" value="ArnT-like_N"/>
</dbReference>
<comment type="subcellular location">
    <subcellularLocation>
        <location evidence="1">Endomembrane system</location>
        <topology evidence="1">Multi-pass membrane protein</topology>
    </subcellularLocation>
</comment>
<feature type="transmembrane region" description="Helical" evidence="9">
    <location>
        <begin position="82"/>
        <end position="104"/>
    </location>
</feature>
<accession>A0A1X0Q6T8</accession>
<comment type="similarity">
    <text evidence="3">Belongs to the glycosyltransferase 39 family.</text>
</comment>
<dbReference type="InterPro" id="IPR027005">
    <property type="entry name" value="PMT-like"/>
</dbReference>
<dbReference type="GO" id="GO:0012505">
    <property type="term" value="C:endomembrane system"/>
    <property type="evidence" value="ECO:0007669"/>
    <property type="project" value="UniProtKB-SubCell"/>
</dbReference>
<evidence type="ECO:0000256" key="9">
    <source>
        <dbReference type="SAM" id="Phobius"/>
    </source>
</evidence>
<keyword evidence="7 9" id="KW-1133">Transmembrane helix</keyword>
<dbReference type="VEuPathDB" id="MicrosporidiaDB:A0H76_1130"/>
<keyword evidence="5" id="KW-0808">Transferase</keyword>
<evidence type="ECO:0000256" key="3">
    <source>
        <dbReference type="ARBA" id="ARBA00007222"/>
    </source>
</evidence>
<feature type="domain" description="ArnT-like N-terminal" evidence="10">
    <location>
        <begin position="1"/>
        <end position="180"/>
    </location>
</feature>